<organism evidence="12 13">
    <name type="scientific">Acacia crassicarpa</name>
    <name type="common">northern wattle</name>
    <dbReference type="NCBI Taxonomy" id="499986"/>
    <lineage>
        <taxon>Eukaryota</taxon>
        <taxon>Viridiplantae</taxon>
        <taxon>Streptophyta</taxon>
        <taxon>Embryophyta</taxon>
        <taxon>Tracheophyta</taxon>
        <taxon>Spermatophyta</taxon>
        <taxon>Magnoliopsida</taxon>
        <taxon>eudicotyledons</taxon>
        <taxon>Gunneridae</taxon>
        <taxon>Pentapetalae</taxon>
        <taxon>rosids</taxon>
        <taxon>fabids</taxon>
        <taxon>Fabales</taxon>
        <taxon>Fabaceae</taxon>
        <taxon>Caesalpinioideae</taxon>
        <taxon>mimosoid clade</taxon>
        <taxon>Acacieae</taxon>
        <taxon>Acacia</taxon>
    </lineage>
</organism>
<dbReference type="GO" id="GO:0016020">
    <property type="term" value="C:membrane"/>
    <property type="evidence" value="ECO:0007669"/>
    <property type="project" value="UniProtKB-SubCell"/>
</dbReference>
<evidence type="ECO:0000256" key="6">
    <source>
        <dbReference type="ARBA" id="ARBA00022989"/>
    </source>
</evidence>
<dbReference type="InterPro" id="IPR001128">
    <property type="entry name" value="Cyt_P450"/>
</dbReference>
<keyword evidence="13" id="KW-1185">Reference proteome</keyword>
<evidence type="ECO:0000256" key="3">
    <source>
        <dbReference type="ARBA" id="ARBA00022617"/>
    </source>
</evidence>
<keyword evidence="7" id="KW-0560">Oxidoreductase</keyword>
<evidence type="ECO:0000256" key="11">
    <source>
        <dbReference type="SAM" id="Phobius"/>
    </source>
</evidence>
<evidence type="ECO:0000256" key="10">
    <source>
        <dbReference type="ARBA" id="ARBA00023136"/>
    </source>
</evidence>
<dbReference type="EMBL" id="JAWXYG010000004">
    <property type="protein sequence ID" value="KAK4274736.1"/>
    <property type="molecule type" value="Genomic_DNA"/>
</dbReference>
<keyword evidence="5" id="KW-0479">Metal-binding</keyword>
<dbReference type="SUPFAM" id="SSF48264">
    <property type="entry name" value="Cytochrome P450"/>
    <property type="match status" value="1"/>
</dbReference>
<evidence type="ECO:0000313" key="13">
    <source>
        <dbReference type="Proteomes" id="UP001293593"/>
    </source>
</evidence>
<keyword evidence="6 11" id="KW-1133">Transmembrane helix</keyword>
<sequence>MDLRIFRQPTIPLSSLGLSIFVYAILSIPRSRKKATTGIEAGGAWPVIGHLHLLGGPEPPHITVGNMGDKNGPIFTVRFGVHKTLKVNSWEIAKECFTLNDRAFASRPKTRGLRGLGLQRNFGMIGFSPHGAYWRRERKIILSRWSSSPTIG</sequence>
<comment type="cofactor">
    <cofactor evidence="1">
        <name>heme</name>
        <dbReference type="ChEBI" id="CHEBI:30413"/>
    </cofactor>
</comment>
<keyword evidence="3" id="KW-0349">Heme</keyword>
<evidence type="ECO:0000256" key="5">
    <source>
        <dbReference type="ARBA" id="ARBA00022723"/>
    </source>
</evidence>
<keyword evidence="10 11" id="KW-0472">Membrane</keyword>
<evidence type="ECO:0000313" key="12">
    <source>
        <dbReference type="EMBL" id="KAK4274736.1"/>
    </source>
</evidence>
<dbReference type="GO" id="GO:0005506">
    <property type="term" value="F:iron ion binding"/>
    <property type="evidence" value="ECO:0007669"/>
    <property type="project" value="InterPro"/>
</dbReference>
<evidence type="ECO:0008006" key="14">
    <source>
        <dbReference type="Google" id="ProtNLM"/>
    </source>
</evidence>
<keyword evidence="8" id="KW-0408">Iron</keyword>
<dbReference type="Gene3D" id="1.10.630.10">
    <property type="entry name" value="Cytochrome P450"/>
    <property type="match status" value="1"/>
</dbReference>
<reference evidence="12" key="1">
    <citation type="submission" date="2023-10" db="EMBL/GenBank/DDBJ databases">
        <title>Chromosome-level genome of the transformable northern wattle, Acacia crassicarpa.</title>
        <authorList>
            <person name="Massaro I."/>
            <person name="Sinha N.R."/>
            <person name="Poethig S."/>
            <person name="Leichty A.R."/>
        </authorList>
    </citation>
    <scope>NUCLEOTIDE SEQUENCE</scope>
    <source>
        <strain evidence="12">Acra3RX</strain>
        <tissue evidence="12">Leaf</tissue>
    </source>
</reference>
<name>A0AAE1MUI7_9FABA</name>
<protein>
    <recommendedName>
        <fullName evidence="14">Cytochrome P450</fullName>
    </recommendedName>
</protein>
<comment type="subcellular location">
    <subcellularLocation>
        <location evidence="2">Membrane</location>
    </subcellularLocation>
</comment>
<evidence type="ECO:0000256" key="9">
    <source>
        <dbReference type="ARBA" id="ARBA00023033"/>
    </source>
</evidence>
<keyword evidence="9" id="KW-0503">Monooxygenase</keyword>
<evidence type="ECO:0000256" key="4">
    <source>
        <dbReference type="ARBA" id="ARBA00022692"/>
    </source>
</evidence>
<accession>A0AAE1MUI7</accession>
<comment type="caution">
    <text evidence="12">The sequence shown here is derived from an EMBL/GenBank/DDBJ whole genome shotgun (WGS) entry which is preliminary data.</text>
</comment>
<evidence type="ECO:0000256" key="8">
    <source>
        <dbReference type="ARBA" id="ARBA00023004"/>
    </source>
</evidence>
<dbReference type="Proteomes" id="UP001293593">
    <property type="component" value="Unassembled WGS sequence"/>
</dbReference>
<evidence type="ECO:0000256" key="7">
    <source>
        <dbReference type="ARBA" id="ARBA00023002"/>
    </source>
</evidence>
<keyword evidence="4 11" id="KW-0812">Transmembrane</keyword>
<dbReference type="GO" id="GO:0004497">
    <property type="term" value="F:monooxygenase activity"/>
    <property type="evidence" value="ECO:0007669"/>
    <property type="project" value="UniProtKB-KW"/>
</dbReference>
<dbReference type="InterPro" id="IPR036396">
    <property type="entry name" value="Cyt_P450_sf"/>
</dbReference>
<dbReference type="GO" id="GO:0016705">
    <property type="term" value="F:oxidoreductase activity, acting on paired donors, with incorporation or reduction of molecular oxygen"/>
    <property type="evidence" value="ECO:0007669"/>
    <property type="project" value="InterPro"/>
</dbReference>
<evidence type="ECO:0000256" key="1">
    <source>
        <dbReference type="ARBA" id="ARBA00001971"/>
    </source>
</evidence>
<proteinExistence type="predicted"/>
<evidence type="ECO:0000256" key="2">
    <source>
        <dbReference type="ARBA" id="ARBA00004370"/>
    </source>
</evidence>
<dbReference type="PANTHER" id="PTHR47947:SF26">
    <property type="entry name" value="CYTOCHROME P450"/>
    <property type="match status" value="1"/>
</dbReference>
<dbReference type="AlphaFoldDB" id="A0AAE1MUI7"/>
<dbReference type="InterPro" id="IPR050651">
    <property type="entry name" value="Plant_Cytochrome_P450_Monoox"/>
</dbReference>
<dbReference type="Pfam" id="PF00067">
    <property type="entry name" value="p450"/>
    <property type="match status" value="1"/>
</dbReference>
<dbReference type="GO" id="GO:0020037">
    <property type="term" value="F:heme binding"/>
    <property type="evidence" value="ECO:0007669"/>
    <property type="project" value="InterPro"/>
</dbReference>
<feature type="transmembrane region" description="Helical" evidence="11">
    <location>
        <begin position="6"/>
        <end position="26"/>
    </location>
</feature>
<dbReference type="PANTHER" id="PTHR47947">
    <property type="entry name" value="CYTOCHROME P450 82C3-RELATED"/>
    <property type="match status" value="1"/>
</dbReference>
<gene>
    <name evidence="12" type="ORF">QN277_017919</name>
</gene>